<dbReference type="Proteomes" id="UP001529510">
    <property type="component" value="Unassembled WGS sequence"/>
</dbReference>
<feature type="region of interest" description="Disordered" evidence="1">
    <location>
        <begin position="30"/>
        <end position="88"/>
    </location>
</feature>
<gene>
    <name evidence="2" type="ORF">M9458_045787</name>
</gene>
<dbReference type="AlphaFoldDB" id="A0ABD0N9P8"/>
<protein>
    <submittedName>
        <fullName evidence="2">Uncharacterized protein</fullName>
    </submittedName>
</protein>
<reference evidence="2 3" key="1">
    <citation type="submission" date="2024-05" db="EMBL/GenBank/DDBJ databases">
        <title>Genome sequencing and assembly of Indian major carp, Cirrhinus mrigala (Hamilton, 1822).</title>
        <authorList>
            <person name="Mohindra V."/>
            <person name="Chowdhury L.M."/>
            <person name="Lal K."/>
            <person name="Jena J.K."/>
        </authorList>
    </citation>
    <scope>NUCLEOTIDE SEQUENCE [LARGE SCALE GENOMIC DNA]</scope>
    <source>
        <strain evidence="2">CM1030</strain>
        <tissue evidence="2">Blood</tissue>
    </source>
</reference>
<name>A0ABD0N9P8_CIRMR</name>
<keyword evidence="3" id="KW-1185">Reference proteome</keyword>
<dbReference type="EMBL" id="JAMKFB020000023">
    <property type="protein sequence ID" value="KAL0157711.1"/>
    <property type="molecule type" value="Genomic_DNA"/>
</dbReference>
<comment type="caution">
    <text evidence="2">The sequence shown here is derived from an EMBL/GenBank/DDBJ whole genome shotgun (WGS) entry which is preliminary data.</text>
</comment>
<feature type="compositionally biased region" description="Basic and acidic residues" evidence="1">
    <location>
        <begin position="63"/>
        <end position="79"/>
    </location>
</feature>
<feature type="region of interest" description="Disordered" evidence="1">
    <location>
        <begin position="112"/>
        <end position="142"/>
    </location>
</feature>
<evidence type="ECO:0000256" key="1">
    <source>
        <dbReference type="SAM" id="MobiDB-lite"/>
    </source>
</evidence>
<sequence>MRQMDTILVAVGVPTREEAGAMSGKLQLVHLSQEKTGTPESASQKGEPSIDSSNQDTSEANVDEYKKQTQERCERKDSENGWDIPDISDLLDSIGECDGVLACQGNARSPCALGVKDHVEPSQDQSKTDKDEGETDCQHTSWDWDDTNWTTESTNTTYQLHTEAREQIINGEPACSEPRVKKS</sequence>
<evidence type="ECO:0000313" key="2">
    <source>
        <dbReference type="EMBL" id="KAL0157711.1"/>
    </source>
</evidence>
<evidence type="ECO:0000313" key="3">
    <source>
        <dbReference type="Proteomes" id="UP001529510"/>
    </source>
</evidence>
<feature type="compositionally biased region" description="Polar residues" evidence="1">
    <location>
        <begin position="34"/>
        <end position="60"/>
    </location>
</feature>
<accession>A0ABD0N9P8</accession>
<feature type="compositionally biased region" description="Basic and acidic residues" evidence="1">
    <location>
        <begin position="115"/>
        <end position="130"/>
    </location>
</feature>
<organism evidence="2 3">
    <name type="scientific">Cirrhinus mrigala</name>
    <name type="common">Mrigala</name>
    <dbReference type="NCBI Taxonomy" id="683832"/>
    <lineage>
        <taxon>Eukaryota</taxon>
        <taxon>Metazoa</taxon>
        <taxon>Chordata</taxon>
        <taxon>Craniata</taxon>
        <taxon>Vertebrata</taxon>
        <taxon>Euteleostomi</taxon>
        <taxon>Actinopterygii</taxon>
        <taxon>Neopterygii</taxon>
        <taxon>Teleostei</taxon>
        <taxon>Ostariophysi</taxon>
        <taxon>Cypriniformes</taxon>
        <taxon>Cyprinidae</taxon>
        <taxon>Labeoninae</taxon>
        <taxon>Labeonini</taxon>
        <taxon>Cirrhinus</taxon>
    </lineage>
</organism>
<proteinExistence type="predicted"/>